<evidence type="ECO:0000313" key="1">
    <source>
        <dbReference type="EMBL" id="RLV78556.1"/>
    </source>
</evidence>
<reference evidence="1 2" key="1">
    <citation type="journal article" date="2018" name="J. Biol. Chem.">
        <title>Discovery of the actinoplanic acid pathway in Streptomyces rapamycinicus reveals a genetically conserved synergism with rapamycin.</title>
        <authorList>
            <person name="Mrak P."/>
            <person name="Krastel P."/>
            <person name="Pivk Lukancic P."/>
            <person name="Tao J."/>
            <person name="Pistorius D."/>
            <person name="Moore C.M."/>
        </authorList>
    </citation>
    <scope>NUCLEOTIDE SEQUENCE [LARGE SCALE GENOMIC DNA]</scope>
    <source>
        <strain evidence="1 2">NRRL 5491</strain>
    </source>
</reference>
<dbReference type="Proteomes" id="UP000281594">
    <property type="component" value="Unassembled WGS sequence"/>
</dbReference>
<dbReference type="GO" id="GO:0006281">
    <property type="term" value="P:DNA repair"/>
    <property type="evidence" value="ECO:0007669"/>
    <property type="project" value="InterPro"/>
</dbReference>
<dbReference type="STRING" id="1343740.M271_34400"/>
<comment type="caution">
    <text evidence="1">The sequence shown here is derived from an EMBL/GenBank/DDBJ whole genome shotgun (WGS) entry which is preliminary data.</text>
</comment>
<dbReference type="SUPFAM" id="SSF48150">
    <property type="entry name" value="DNA-glycosylase"/>
    <property type="match status" value="1"/>
</dbReference>
<sequence length="273" mass="29855">MAHASLCTDHPGWTDTESRCYRLLSNEQGGTWLASWDGQALDFMPMAGDGSLPDLTYTHHHQLPPAVPHQLADALAPLGTIVRISNPSLWDALCVAILRQRQLPPGASRRLYHRWCTLYGPVFESPYGALHLTPTPKRMLGLPDHAFHRAKIATLQASLRSAAHAYLLHATAWRQLQGHALVTALSDIHKVDSWTAAVAAADYLGDFALYPRHDLTLRTLAHRAAPDASLPVAEEPFAHQWTAWTAASSQLRTLTLATLAFGSHASTVPTPAQ</sequence>
<gene>
    <name evidence="1" type="ORF">D3C57_109265</name>
</gene>
<accession>A0A0A0NFL0</accession>
<protein>
    <submittedName>
        <fullName evidence="1">Uncharacterized protein</fullName>
    </submittedName>
</protein>
<evidence type="ECO:0000313" key="2">
    <source>
        <dbReference type="Proteomes" id="UP000281594"/>
    </source>
</evidence>
<dbReference type="InterPro" id="IPR011257">
    <property type="entry name" value="DNA_glycosylase"/>
</dbReference>
<name>A0A0A0NFL0_STRRN</name>
<dbReference type="GO" id="GO:0003824">
    <property type="term" value="F:catalytic activity"/>
    <property type="evidence" value="ECO:0007669"/>
    <property type="project" value="InterPro"/>
</dbReference>
<organism evidence="1 2">
    <name type="scientific">Streptomyces rapamycinicus (strain ATCC 29253 / DSM 41530 / NRRL 5491 / AYB-994)</name>
    <name type="common">Streptomyces hygroscopicus (strain ATCC 29253)</name>
    <dbReference type="NCBI Taxonomy" id="1343740"/>
    <lineage>
        <taxon>Bacteria</taxon>
        <taxon>Bacillati</taxon>
        <taxon>Actinomycetota</taxon>
        <taxon>Actinomycetes</taxon>
        <taxon>Kitasatosporales</taxon>
        <taxon>Streptomycetaceae</taxon>
        <taxon>Streptomyces</taxon>
        <taxon>Streptomyces violaceusniger group</taxon>
    </lineage>
</organism>
<dbReference type="Gene3D" id="1.10.340.30">
    <property type="entry name" value="Hypothetical protein, domain 2"/>
    <property type="match status" value="1"/>
</dbReference>
<proteinExistence type="predicted"/>
<dbReference type="AlphaFoldDB" id="A0A0A0NFL0"/>
<dbReference type="HOGENOM" id="CLU_1037271_0_0_11"/>
<dbReference type="eggNOG" id="COG0122">
    <property type="taxonomic scope" value="Bacteria"/>
</dbReference>
<dbReference type="KEGG" id="src:M271_34400"/>
<dbReference type="EMBL" id="QYCY01000001">
    <property type="protein sequence ID" value="RLV78556.1"/>
    <property type="molecule type" value="Genomic_DNA"/>
</dbReference>